<dbReference type="Proteomes" id="UP000321362">
    <property type="component" value="Chromosome"/>
</dbReference>
<dbReference type="AlphaFoldDB" id="A0A5B8VXW8"/>
<gene>
    <name evidence="1" type="ORF">FSB76_09030</name>
</gene>
<evidence type="ECO:0000313" key="2">
    <source>
        <dbReference type="Proteomes" id="UP000321362"/>
    </source>
</evidence>
<dbReference type="OrthoDB" id="982085at2"/>
<name>A0A5B8VXW8_9SPHI</name>
<organism evidence="1 2">
    <name type="scientific">Mucilaginibacter ginsenosidivorax</name>
    <dbReference type="NCBI Taxonomy" id="862126"/>
    <lineage>
        <taxon>Bacteria</taxon>
        <taxon>Pseudomonadati</taxon>
        <taxon>Bacteroidota</taxon>
        <taxon>Sphingobacteriia</taxon>
        <taxon>Sphingobacteriales</taxon>
        <taxon>Sphingobacteriaceae</taxon>
        <taxon>Mucilaginibacter</taxon>
    </lineage>
</organism>
<protein>
    <submittedName>
        <fullName evidence="1">Uncharacterized protein</fullName>
    </submittedName>
</protein>
<dbReference type="EMBL" id="CP042437">
    <property type="protein sequence ID" value="QEC76081.1"/>
    <property type="molecule type" value="Genomic_DNA"/>
</dbReference>
<evidence type="ECO:0000313" key="1">
    <source>
        <dbReference type="EMBL" id="QEC76081.1"/>
    </source>
</evidence>
<accession>A0A5B8VXW8</accession>
<sequence>MFGKLFLLVKNNAGMAVINNPSIPVKYHESVLIEASSAIIEVLKGQMENGKLKDLVKYFRSSGIYNQSLVSSMVSRFANRLNTFYHIDPEQAMTASKALIPAVMAELVKASKSEQVKEFGLKNMLTKLNGDRADLSLLVDRAMVA</sequence>
<proteinExistence type="predicted"/>
<reference evidence="1 2" key="1">
    <citation type="journal article" date="2013" name="J. Microbiol.">
        <title>Mucilaginibacter ginsenosidivorax sp. nov., with ginsenoside converting activity isolated from sediment.</title>
        <authorList>
            <person name="Kim J.K."/>
            <person name="Choi T.E."/>
            <person name="Liu Q.M."/>
            <person name="Park H.Y."/>
            <person name="Yi T.H."/>
            <person name="Yoon M.H."/>
            <person name="Kim S.C."/>
            <person name="Im W.T."/>
        </authorList>
    </citation>
    <scope>NUCLEOTIDE SEQUENCE [LARGE SCALE GENOMIC DNA]</scope>
    <source>
        <strain evidence="1 2">KHI28</strain>
    </source>
</reference>
<dbReference type="KEGG" id="mgk:FSB76_09030"/>
<dbReference type="RefSeq" id="WP_147053263.1">
    <property type="nucleotide sequence ID" value="NZ_CP042437.1"/>
</dbReference>
<keyword evidence="2" id="KW-1185">Reference proteome</keyword>